<sequence length="337" mass="36364">MWRSKIAKSLLVGSALLCSAAASAETLVVTTNLPPAHWASTKGGEPWMACVKQATNNEIDFKYFPSGQLASFFESLKAVNDGLAQVSYIVLSAQTDKMPLNGLALLPEMGDSVVEITKAYRKVLDSDGLLAKEFAKNRIKPLLINAFPPYQMLSRGEPMDTIEKLSTKKISTGGGTLIITLKSLGSSAIEMSSADLYLALQQGTVDGTMLSLTSVKPYNLQEVIKSTSGNANFGVAVGVWSIDAALWKKMSPAHQKAMSDCGTKVEMDMARYADQLQTDLKAEFAKSGITVFDYTSEAMAAIDKRLKKSKDDYVARIASRGLPAQEAYKEYTGALGQ</sequence>
<dbReference type="EMBL" id="FXAK01000009">
    <property type="protein sequence ID" value="SMF90073.1"/>
    <property type="molecule type" value="Genomic_DNA"/>
</dbReference>
<name>A0A1X7HPP3_9PROT</name>
<dbReference type="PANTHER" id="PTHR33376">
    <property type="match status" value="1"/>
</dbReference>
<dbReference type="Pfam" id="PF03480">
    <property type="entry name" value="DctP"/>
    <property type="match status" value="1"/>
</dbReference>
<evidence type="ECO:0000256" key="2">
    <source>
        <dbReference type="SAM" id="SignalP"/>
    </source>
</evidence>
<dbReference type="CDD" id="cd13601">
    <property type="entry name" value="PBP2_TRAP_DctP1_3_4_like"/>
    <property type="match status" value="1"/>
</dbReference>
<dbReference type="Proteomes" id="UP000192936">
    <property type="component" value="Unassembled WGS sequence"/>
</dbReference>
<feature type="signal peptide" evidence="2">
    <location>
        <begin position="1"/>
        <end position="24"/>
    </location>
</feature>
<dbReference type="InterPro" id="IPR038404">
    <property type="entry name" value="TRAP_DctP_sf"/>
</dbReference>
<evidence type="ECO:0000256" key="1">
    <source>
        <dbReference type="ARBA" id="ARBA00022729"/>
    </source>
</evidence>
<gene>
    <name evidence="3" type="ORF">SAMN02982917_6956</name>
</gene>
<dbReference type="InterPro" id="IPR018389">
    <property type="entry name" value="DctP_fam"/>
</dbReference>
<dbReference type="Gene3D" id="3.40.190.170">
    <property type="entry name" value="Bacterial extracellular solute-binding protein, family 7"/>
    <property type="match status" value="1"/>
</dbReference>
<dbReference type="PANTHER" id="PTHR33376:SF15">
    <property type="entry name" value="BLL6794 PROTEIN"/>
    <property type="match status" value="1"/>
</dbReference>
<dbReference type="STRING" id="286727.SAMN02982917_6956"/>
<dbReference type="NCBIfam" id="NF037995">
    <property type="entry name" value="TRAP_S1"/>
    <property type="match status" value="1"/>
</dbReference>
<organism evidence="3 4">
    <name type="scientific">Azospirillum oryzae</name>
    <dbReference type="NCBI Taxonomy" id="286727"/>
    <lineage>
        <taxon>Bacteria</taxon>
        <taxon>Pseudomonadati</taxon>
        <taxon>Pseudomonadota</taxon>
        <taxon>Alphaproteobacteria</taxon>
        <taxon>Rhodospirillales</taxon>
        <taxon>Azospirillaceae</taxon>
        <taxon>Azospirillum</taxon>
    </lineage>
</organism>
<protein>
    <submittedName>
        <fullName evidence="3">TRAP-type C4-dicarboxylate transport system, substrate-binding protein</fullName>
    </submittedName>
</protein>
<accession>A0A1X7HPP3</accession>
<dbReference type="AlphaFoldDB" id="A0A1X7HPP3"/>
<keyword evidence="1 2" id="KW-0732">Signal</keyword>
<feature type="chain" id="PRO_5012236900" evidence="2">
    <location>
        <begin position="25"/>
        <end position="337"/>
    </location>
</feature>
<dbReference type="GO" id="GO:0055085">
    <property type="term" value="P:transmembrane transport"/>
    <property type="evidence" value="ECO:0007669"/>
    <property type="project" value="InterPro"/>
</dbReference>
<proteinExistence type="predicted"/>
<evidence type="ECO:0000313" key="4">
    <source>
        <dbReference type="Proteomes" id="UP000192936"/>
    </source>
</evidence>
<reference evidence="3 4" key="1">
    <citation type="submission" date="2017-04" db="EMBL/GenBank/DDBJ databases">
        <authorList>
            <person name="Afonso C.L."/>
            <person name="Miller P.J."/>
            <person name="Scott M.A."/>
            <person name="Spackman E."/>
            <person name="Goraichik I."/>
            <person name="Dimitrov K.M."/>
            <person name="Suarez D.L."/>
            <person name="Swayne D.E."/>
        </authorList>
    </citation>
    <scope>NUCLEOTIDE SEQUENCE [LARGE SCALE GENOMIC DNA]</scope>
    <source>
        <strain evidence="3 4">A2P</strain>
    </source>
</reference>
<evidence type="ECO:0000313" key="3">
    <source>
        <dbReference type="EMBL" id="SMF90073.1"/>
    </source>
</evidence>